<dbReference type="CDD" id="cd04647">
    <property type="entry name" value="LbH_MAT_like"/>
    <property type="match status" value="1"/>
</dbReference>
<protein>
    <submittedName>
        <fullName evidence="1">Acyltransferase</fullName>
    </submittedName>
</protein>
<dbReference type="GO" id="GO:0043886">
    <property type="term" value="F:structural constituent of carboxysome shell"/>
    <property type="evidence" value="ECO:0007669"/>
    <property type="project" value="UniProtKB-ARBA"/>
</dbReference>
<sequence>MIEPINKQSISKIPLSEQLNKSELSLLARYQLKALGDTNLFYFIGYELSTLLFGDLPGSFGYLLRKIFYPPFFRSVGKGVIFGKGTAIRHPKRITFGDRVAIDDYVLLDASGAGEKGIVLEEDVIISRNCVIQGKTGSVAIGKKTDIGCNTIISSGGGIFIGNSVLIAGNCYLGGGRYITDKLDVPMMEQGVYSKGPVIIEDDVWLGAGATVLDGIHIGKGCIVGAGALVTKDLPDYAIAIGVPAKVTKMRGNL</sequence>
<accession>A0A6B3N6U3</accession>
<dbReference type="EMBL" id="JAAHFQ010000091">
    <property type="protein sequence ID" value="NER27330.1"/>
    <property type="molecule type" value="Genomic_DNA"/>
</dbReference>
<dbReference type="InterPro" id="IPR011004">
    <property type="entry name" value="Trimer_LpxA-like_sf"/>
</dbReference>
<keyword evidence="1" id="KW-0012">Acyltransferase</keyword>
<name>A0A6B3N6U3_9CYAN</name>
<reference evidence="1" key="1">
    <citation type="submission" date="2019-11" db="EMBL/GenBank/DDBJ databases">
        <title>Genomic insights into an expanded diversity of filamentous marine cyanobacteria reveals the extraordinary biosynthetic potential of Moorea and Okeania.</title>
        <authorList>
            <person name="Ferreira Leao T."/>
            <person name="Wang M."/>
            <person name="Moss N."/>
            <person name="Da Silva R."/>
            <person name="Sanders J."/>
            <person name="Nurk S."/>
            <person name="Gurevich A."/>
            <person name="Humphrey G."/>
            <person name="Reher R."/>
            <person name="Zhu Q."/>
            <person name="Belda-Ferre P."/>
            <person name="Glukhov E."/>
            <person name="Rex R."/>
            <person name="Dorrestein P.C."/>
            <person name="Knight R."/>
            <person name="Pevzner P."/>
            <person name="Gerwick W.H."/>
            <person name="Gerwick L."/>
        </authorList>
    </citation>
    <scope>NUCLEOTIDE SEQUENCE</scope>
    <source>
        <strain evidence="1">SIO1C4</strain>
    </source>
</reference>
<comment type="caution">
    <text evidence="1">The sequence shown here is derived from an EMBL/GenBank/DDBJ whole genome shotgun (WGS) entry which is preliminary data.</text>
</comment>
<keyword evidence="1" id="KW-0808">Transferase</keyword>
<organism evidence="1">
    <name type="scientific">Symploca sp. SIO1C4</name>
    <dbReference type="NCBI Taxonomy" id="2607765"/>
    <lineage>
        <taxon>Bacteria</taxon>
        <taxon>Bacillati</taxon>
        <taxon>Cyanobacteriota</taxon>
        <taxon>Cyanophyceae</taxon>
        <taxon>Coleofasciculales</taxon>
        <taxon>Coleofasciculaceae</taxon>
        <taxon>Symploca</taxon>
    </lineage>
</organism>
<dbReference type="InterPro" id="IPR001451">
    <property type="entry name" value="Hexapep"/>
</dbReference>
<evidence type="ECO:0000313" key="1">
    <source>
        <dbReference type="EMBL" id="NER27330.1"/>
    </source>
</evidence>
<proteinExistence type="predicted"/>
<dbReference type="Pfam" id="PF14602">
    <property type="entry name" value="Hexapep_2"/>
    <property type="match status" value="1"/>
</dbReference>
<dbReference type="AlphaFoldDB" id="A0A6B3N6U3"/>
<dbReference type="Gene3D" id="2.160.10.10">
    <property type="entry name" value="Hexapeptide repeat proteins"/>
    <property type="match status" value="2"/>
</dbReference>
<dbReference type="GO" id="GO:0031470">
    <property type="term" value="C:carboxysome"/>
    <property type="evidence" value="ECO:0007669"/>
    <property type="project" value="UniProtKB-ARBA"/>
</dbReference>
<dbReference type="InterPro" id="IPR051159">
    <property type="entry name" value="Hexapeptide_acetyltransf"/>
</dbReference>
<dbReference type="SUPFAM" id="SSF51161">
    <property type="entry name" value="Trimeric LpxA-like enzymes"/>
    <property type="match status" value="2"/>
</dbReference>
<dbReference type="PANTHER" id="PTHR23416">
    <property type="entry name" value="SIALIC ACID SYNTHASE-RELATED"/>
    <property type="match status" value="1"/>
</dbReference>
<gene>
    <name evidence="1" type="ORF">F6J89_06750</name>
</gene>
<dbReference type="GO" id="GO:0016746">
    <property type="term" value="F:acyltransferase activity"/>
    <property type="evidence" value="ECO:0007669"/>
    <property type="project" value="UniProtKB-KW"/>
</dbReference>